<name>A0ABP1QW38_9HEXA</name>
<feature type="transmembrane region" description="Helical" evidence="1">
    <location>
        <begin position="124"/>
        <end position="144"/>
    </location>
</feature>
<accession>A0ABP1QW38</accession>
<keyword evidence="3" id="KW-1185">Reference proteome</keyword>
<dbReference type="EMBL" id="CAXLJM020000046">
    <property type="protein sequence ID" value="CAL8110780.1"/>
    <property type="molecule type" value="Genomic_DNA"/>
</dbReference>
<feature type="transmembrane region" description="Helical" evidence="1">
    <location>
        <begin position="98"/>
        <end position="118"/>
    </location>
</feature>
<protein>
    <submittedName>
        <fullName evidence="2">Uncharacterized protein</fullName>
    </submittedName>
</protein>
<keyword evidence="1" id="KW-1133">Transmembrane helix</keyword>
<evidence type="ECO:0000313" key="2">
    <source>
        <dbReference type="EMBL" id="CAL8110780.1"/>
    </source>
</evidence>
<comment type="caution">
    <text evidence="2">The sequence shown here is derived from an EMBL/GenBank/DDBJ whole genome shotgun (WGS) entry which is preliminary data.</text>
</comment>
<proteinExistence type="predicted"/>
<gene>
    <name evidence="2" type="ORF">ODALV1_LOCUS14441</name>
</gene>
<evidence type="ECO:0000313" key="3">
    <source>
        <dbReference type="Proteomes" id="UP001642540"/>
    </source>
</evidence>
<dbReference type="Proteomes" id="UP001642540">
    <property type="component" value="Unassembled WGS sequence"/>
</dbReference>
<sequence>MKVICGSYIQFGISFYQTFNKKDWNNIMITFMKFTYETRIKFISLKWSISKMFSQSFYTFISKSLELITQLGGSSLTFDDKAKIFLNDSKHLRLNLKYNLLLVWSAGAIIMSAKFWFIDKNINQFNISVCYANCIIFATTLFSINRWHSQTLCMLHNGLLGLLKYFRKCSKFEVKLQFKAD</sequence>
<evidence type="ECO:0000256" key="1">
    <source>
        <dbReference type="SAM" id="Phobius"/>
    </source>
</evidence>
<keyword evidence="1" id="KW-0812">Transmembrane</keyword>
<keyword evidence="1" id="KW-0472">Membrane</keyword>
<reference evidence="2 3" key="1">
    <citation type="submission" date="2024-08" db="EMBL/GenBank/DDBJ databases">
        <authorList>
            <person name="Cucini C."/>
            <person name="Frati F."/>
        </authorList>
    </citation>
    <scope>NUCLEOTIDE SEQUENCE [LARGE SCALE GENOMIC DNA]</scope>
</reference>
<organism evidence="2 3">
    <name type="scientific">Orchesella dallaii</name>
    <dbReference type="NCBI Taxonomy" id="48710"/>
    <lineage>
        <taxon>Eukaryota</taxon>
        <taxon>Metazoa</taxon>
        <taxon>Ecdysozoa</taxon>
        <taxon>Arthropoda</taxon>
        <taxon>Hexapoda</taxon>
        <taxon>Collembola</taxon>
        <taxon>Entomobryomorpha</taxon>
        <taxon>Entomobryoidea</taxon>
        <taxon>Orchesellidae</taxon>
        <taxon>Orchesellinae</taxon>
        <taxon>Orchesella</taxon>
    </lineage>
</organism>